<proteinExistence type="predicted"/>
<feature type="domain" description="Transposase Helix-turn-helix" evidence="4">
    <location>
        <begin position="34"/>
        <end position="84"/>
    </location>
</feature>
<dbReference type="Pfam" id="PF13613">
    <property type="entry name" value="HTH_Tnp_4"/>
    <property type="match status" value="1"/>
</dbReference>
<protein>
    <submittedName>
        <fullName evidence="5">Transposase</fullName>
    </submittedName>
</protein>
<dbReference type="EMBL" id="LGUP01000107">
    <property type="protein sequence ID" value="KOG29095.1"/>
    <property type="molecule type" value="Genomic_DNA"/>
</dbReference>
<dbReference type="InterPro" id="IPR027806">
    <property type="entry name" value="HARBI1_dom"/>
</dbReference>
<dbReference type="InterPro" id="IPR027805">
    <property type="entry name" value="Transposase_HTH_dom"/>
</dbReference>
<dbReference type="Pfam" id="PF13359">
    <property type="entry name" value="DDE_Tnp_4"/>
    <property type="match status" value="1"/>
</dbReference>
<keyword evidence="2" id="KW-0479">Metal-binding</keyword>
<evidence type="ECO:0000256" key="1">
    <source>
        <dbReference type="ARBA" id="ARBA00001968"/>
    </source>
</evidence>
<accession>A0A0L8KT74</accession>
<gene>
    <name evidence="5" type="ORF">ADK34_13160</name>
</gene>
<organism evidence="5 6">
    <name type="scientific">Streptomyces viridochromogenes</name>
    <dbReference type="NCBI Taxonomy" id="1938"/>
    <lineage>
        <taxon>Bacteria</taxon>
        <taxon>Bacillati</taxon>
        <taxon>Actinomycetota</taxon>
        <taxon>Actinomycetes</taxon>
        <taxon>Kitasatosporales</taxon>
        <taxon>Streptomycetaceae</taxon>
        <taxon>Streptomyces</taxon>
    </lineage>
</organism>
<comment type="caution">
    <text evidence="5">The sequence shown here is derived from an EMBL/GenBank/DDBJ whole genome shotgun (WGS) entry which is preliminary data.</text>
</comment>
<dbReference type="Proteomes" id="UP000037023">
    <property type="component" value="Unassembled WGS sequence"/>
</dbReference>
<comment type="cofactor">
    <cofactor evidence="1">
        <name>a divalent metal cation</name>
        <dbReference type="ChEBI" id="CHEBI:60240"/>
    </cofactor>
</comment>
<dbReference type="OrthoDB" id="3699454at2"/>
<evidence type="ECO:0000256" key="2">
    <source>
        <dbReference type="ARBA" id="ARBA00022723"/>
    </source>
</evidence>
<sequence>MLVYPSSIDLSSRTLRFLTGQLAIRRGEIGTRWRRLSAGRQALLALAHLRCGDTYAQLATGFGIGVATVYRYIREAVEVLAALAPTLAEAMKTIRAKAFVILDGTLLPIDRIAADTPYYSGKHKRHGMNVQVLTDPFGRLLRASPALPGSTHDLTAARQHGIIENLAEAGLKCWADKAYQGAGGTIRVPFRGRRLKRWKRRHNSSHAKIRCLGEQAMATLKGWRLLRKLRCSTNRITDIVKAVLALHHASS</sequence>
<name>A0A0L8KT74_STRVR</name>
<dbReference type="AlphaFoldDB" id="A0A0L8KT74"/>
<dbReference type="RefSeq" id="WP_033212813.1">
    <property type="nucleotide sequence ID" value="NZ_LGUP01000107.1"/>
</dbReference>
<evidence type="ECO:0000313" key="6">
    <source>
        <dbReference type="Proteomes" id="UP000037023"/>
    </source>
</evidence>
<reference evidence="5 6" key="1">
    <citation type="submission" date="2015-06" db="EMBL/GenBank/DDBJ databases">
        <authorList>
            <person name="Hoefler B.C."/>
            <person name="Straight P.D."/>
        </authorList>
    </citation>
    <scope>NUCLEOTIDE SEQUENCE [LARGE SCALE GENOMIC DNA]</scope>
    <source>
        <strain evidence="5 6">NRRL 3427</strain>
    </source>
</reference>
<evidence type="ECO:0000313" key="5">
    <source>
        <dbReference type="EMBL" id="KOG29095.1"/>
    </source>
</evidence>
<dbReference type="GO" id="GO:0046872">
    <property type="term" value="F:metal ion binding"/>
    <property type="evidence" value="ECO:0007669"/>
    <property type="project" value="UniProtKB-KW"/>
</dbReference>
<dbReference type="PATRIC" id="fig|1938.6.peg.2852"/>
<evidence type="ECO:0000259" key="3">
    <source>
        <dbReference type="Pfam" id="PF13359"/>
    </source>
</evidence>
<evidence type="ECO:0000259" key="4">
    <source>
        <dbReference type="Pfam" id="PF13613"/>
    </source>
</evidence>
<feature type="domain" description="DDE Tnp4" evidence="3">
    <location>
        <begin position="102"/>
        <end position="247"/>
    </location>
</feature>